<reference evidence="7 8" key="1">
    <citation type="submission" date="2014-04" db="EMBL/GenBank/DDBJ databases">
        <title>Draft Genome Sequence of Synergistes jonesii.</title>
        <authorList>
            <person name="Coil D.A."/>
            <person name="Eisen J.A."/>
            <person name="Holland-Moritz H.E."/>
        </authorList>
    </citation>
    <scope>NUCLEOTIDE SEQUENCE [LARGE SCALE GENOMIC DNA]</scope>
    <source>
        <strain evidence="7 8">78-1</strain>
    </source>
</reference>
<comment type="subcellular location">
    <subcellularLocation>
        <location evidence="1">Membrane</location>
        <topology evidence="1">Multi-pass membrane protein</topology>
    </subcellularLocation>
</comment>
<evidence type="ECO:0000313" key="7">
    <source>
        <dbReference type="EMBL" id="KEJ91476.1"/>
    </source>
</evidence>
<dbReference type="InterPro" id="IPR002810">
    <property type="entry name" value="NfeD-like_C"/>
</dbReference>
<keyword evidence="8" id="KW-1185">Reference proteome</keyword>
<evidence type="ECO:0000259" key="6">
    <source>
        <dbReference type="Pfam" id="PF01957"/>
    </source>
</evidence>
<feature type="domain" description="NfeD-like C-terminal" evidence="6">
    <location>
        <begin position="82"/>
        <end position="142"/>
    </location>
</feature>
<comment type="caution">
    <text evidence="7">The sequence shown here is derived from an EMBL/GenBank/DDBJ whole genome shotgun (WGS) entry which is preliminary data.</text>
</comment>
<evidence type="ECO:0000256" key="3">
    <source>
        <dbReference type="ARBA" id="ARBA00022989"/>
    </source>
</evidence>
<name>A0A073IPS8_9BACT</name>
<feature type="transmembrane region" description="Helical" evidence="5">
    <location>
        <begin position="7"/>
        <end position="30"/>
    </location>
</feature>
<evidence type="ECO:0000256" key="5">
    <source>
        <dbReference type="SAM" id="Phobius"/>
    </source>
</evidence>
<protein>
    <recommendedName>
        <fullName evidence="6">NfeD-like C-terminal domain-containing protein</fullName>
    </recommendedName>
</protein>
<dbReference type="STRING" id="2754.EH55_09715"/>
<evidence type="ECO:0000256" key="4">
    <source>
        <dbReference type="ARBA" id="ARBA00023136"/>
    </source>
</evidence>
<dbReference type="EMBL" id="JMKI01000047">
    <property type="protein sequence ID" value="KEJ91476.1"/>
    <property type="molecule type" value="Genomic_DNA"/>
</dbReference>
<keyword evidence="2 5" id="KW-0812">Transmembrane</keyword>
<dbReference type="eggNOG" id="COG1585">
    <property type="taxonomic scope" value="Bacteria"/>
</dbReference>
<evidence type="ECO:0000256" key="2">
    <source>
        <dbReference type="ARBA" id="ARBA00022692"/>
    </source>
</evidence>
<dbReference type="InterPro" id="IPR052165">
    <property type="entry name" value="Membrane_assoc_protease"/>
</dbReference>
<keyword evidence="3 5" id="KW-1133">Transmembrane helix</keyword>
<dbReference type="GO" id="GO:0005886">
    <property type="term" value="C:plasma membrane"/>
    <property type="evidence" value="ECO:0007669"/>
    <property type="project" value="TreeGrafter"/>
</dbReference>
<evidence type="ECO:0000256" key="1">
    <source>
        <dbReference type="ARBA" id="ARBA00004141"/>
    </source>
</evidence>
<proteinExistence type="predicted"/>
<dbReference type="AlphaFoldDB" id="A0A073IPS8"/>
<feature type="transmembrane region" description="Helical" evidence="5">
    <location>
        <begin position="36"/>
        <end position="64"/>
    </location>
</feature>
<dbReference type="Proteomes" id="UP000027665">
    <property type="component" value="Unassembled WGS sequence"/>
</dbReference>
<sequence>MENPVIFWLIVAVASGVVEALTAGLVSIWFSAGALIAMLPAALGASFNFQIAVFIAASAAALFFTRPFLKRVLRVKKTPTNADQVIGMRGVVVSPVDNIRGGGRVLANGLEWEARTLSGTRLEEGEVVVVKELRGVTLFVEKI</sequence>
<dbReference type="Pfam" id="PF01957">
    <property type="entry name" value="NfeD"/>
    <property type="match status" value="1"/>
</dbReference>
<dbReference type="PANTHER" id="PTHR33507:SF3">
    <property type="entry name" value="INNER MEMBRANE PROTEIN YBBJ"/>
    <property type="match status" value="1"/>
</dbReference>
<keyword evidence="4 5" id="KW-0472">Membrane</keyword>
<dbReference type="Gene3D" id="2.40.50.140">
    <property type="entry name" value="Nucleic acid-binding proteins"/>
    <property type="match status" value="1"/>
</dbReference>
<dbReference type="SUPFAM" id="SSF141322">
    <property type="entry name" value="NfeD domain-like"/>
    <property type="match status" value="1"/>
</dbReference>
<organism evidence="7 8">
    <name type="scientific">Synergistes jonesii</name>
    <dbReference type="NCBI Taxonomy" id="2754"/>
    <lineage>
        <taxon>Bacteria</taxon>
        <taxon>Thermotogati</taxon>
        <taxon>Synergistota</taxon>
        <taxon>Synergistia</taxon>
        <taxon>Synergistales</taxon>
        <taxon>Synergistaceae</taxon>
        <taxon>Synergistes</taxon>
    </lineage>
</organism>
<gene>
    <name evidence="7" type="ORF">EH55_09715</name>
</gene>
<dbReference type="PATRIC" id="fig|2754.20.peg.920"/>
<evidence type="ECO:0000313" key="8">
    <source>
        <dbReference type="Proteomes" id="UP000027665"/>
    </source>
</evidence>
<accession>A0A073IPS8</accession>
<dbReference type="InterPro" id="IPR012340">
    <property type="entry name" value="NA-bd_OB-fold"/>
</dbReference>
<dbReference type="PANTHER" id="PTHR33507">
    <property type="entry name" value="INNER MEMBRANE PROTEIN YBBJ"/>
    <property type="match status" value="1"/>
</dbReference>